<keyword evidence="1" id="KW-0812">Transmembrane</keyword>
<feature type="transmembrane region" description="Helical" evidence="1">
    <location>
        <begin position="227"/>
        <end position="244"/>
    </location>
</feature>
<feature type="transmembrane region" description="Helical" evidence="1">
    <location>
        <begin position="50"/>
        <end position="68"/>
    </location>
</feature>
<feature type="transmembrane region" description="Helical" evidence="1">
    <location>
        <begin position="333"/>
        <end position="360"/>
    </location>
</feature>
<dbReference type="Proteomes" id="UP000571857">
    <property type="component" value="Unassembled WGS sequence"/>
</dbReference>
<accession>A0ABD4HSD2</accession>
<feature type="transmembrane region" description="Helical" evidence="1">
    <location>
        <begin position="105"/>
        <end position="123"/>
    </location>
</feature>
<organism evidence="2 3">
    <name type="scientific">Enterococcus gallinarum</name>
    <dbReference type="NCBI Taxonomy" id="1353"/>
    <lineage>
        <taxon>Bacteria</taxon>
        <taxon>Bacillati</taxon>
        <taxon>Bacillota</taxon>
        <taxon>Bacilli</taxon>
        <taxon>Lactobacillales</taxon>
        <taxon>Enterococcaceae</taxon>
        <taxon>Enterococcus</taxon>
    </lineage>
</organism>
<reference evidence="2 3" key="1">
    <citation type="submission" date="2020-06" db="EMBL/GenBank/DDBJ databases">
        <title>Crossreactivity between MHC class I-restricted antigens from cancer cells and an enterococcal bacteriophage.</title>
        <authorList>
            <person name="Fluckiger A."/>
            <person name="Daillere R."/>
            <person name="Sassi M."/>
            <person name="Cattoir V."/>
            <person name="Kroemer G."/>
            <person name="Zitvogel L."/>
        </authorList>
    </citation>
    <scope>NUCLEOTIDE SEQUENCE [LARGE SCALE GENOMIC DNA]</scope>
    <source>
        <strain evidence="2 3">EG4</strain>
    </source>
</reference>
<evidence type="ECO:0000313" key="3">
    <source>
        <dbReference type="Proteomes" id="UP000571857"/>
    </source>
</evidence>
<feature type="transmembrane region" description="Helical" evidence="1">
    <location>
        <begin position="20"/>
        <end position="38"/>
    </location>
</feature>
<evidence type="ECO:0000256" key="1">
    <source>
        <dbReference type="SAM" id="Phobius"/>
    </source>
</evidence>
<keyword evidence="1" id="KW-0472">Membrane</keyword>
<feature type="transmembrane region" description="Helical" evidence="1">
    <location>
        <begin position="143"/>
        <end position="164"/>
    </location>
</feature>
<comment type="caution">
    <text evidence="2">The sequence shown here is derived from an EMBL/GenBank/DDBJ whole genome shotgun (WGS) entry which is preliminary data.</text>
</comment>
<dbReference type="EMBL" id="JABXJK010000089">
    <property type="protein sequence ID" value="MBA0974342.1"/>
    <property type="molecule type" value="Genomic_DNA"/>
</dbReference>
<feature type="transmembrane region" description="Helical" evidence="1">
    <location>
        <begin position="446"/>
        <end position="464"/>
    </location>
</feature>
<gene>
    <name evidence="2" type="ORF">HWH42_17385</name>
</gene>
<dbReference type="AlphaFoldDB" id="A0ABD4HSD2"/>
<feature type="transmembrane region" description="Helical" evidence="1">
    <location>
        <begin position="75"/>
        <end position="93"/>
    </location>
</feature>
<feature type="transmembrane region" description="Helical" evidence="1">
    <location>
        <begin position="265"/>
        <end position="283"/>
    </location>
</feature>
<feature type="transmembrane region" description="Helical" evidence="1">
    <location>
        <begin position="289"/>
        <end position="312"/>
    </location>
</feature>
<proteinExistence type="predicted"/>
<feature type="transmembrane region" description="Helical" evidence="1">
    <location>
        <begin position="366"/>
        <end position="399"/>
    </location>
</feature>
<protein>
    <submittedName>
        <fullName evidence="2">Citrate transporter</fullName>
    </submittedName>
</protein>
<name>A0ABD4HSD2_ENTGA</name>
<sequence>MHLFLSKKGRGKMKTFKRWIFLLAAMFVGMFYGIAVHAEEAIDQIVAPTGFKAILVLVPLVLVLVLLFRKVDMIIAGLVAGILAMIIGGISLAEANTQLLEAVPTMLSITVPIINSAVAMAVFKAGSYTAALTLAKRGTKGKVEYVSAFIVILLAAATYMSGIGGGSAMVIAPLAFAAVGVVPELIAAMSLAAAVSFTTSPASLESSIVSKLGGFSVSSYVVEMRPFWLLFVVLAIALAFWGTKRRHIGFKASAENEYETKSNGELFKITLPAIFLLFAVIFGPLVNELIGFVFFTPLVYMVITLALIYLCTDFSMNQSVEAMVDGSTYILTRLFQVGIFLAFINIIAQTGTFAVIAGVAQNAPEFVVVPVAILTGVLIGIPAGAYVGSVLTLVLPVAVSLGFPPIALGFVTMGVGLGSQMSFVNITMQALSSGFQIPILDVVKGNVKWLSLASIILLFIGLIFG</sequence>
<keyword evidence="1" id="KW-1133">Transmembrane helix</keyword>
<evidence type="ECO:0000313" key="2">
    <source>
        <dbReference type="EMBL" id="MBA0974342.1"/>
    </source>
</evidence>